<evidence type="ECO:0000256" key="6">
    <source>
        <dbReference type="ARBA" id="ARBA00022833"/>
    </source>
</evidence>
<keyword evidence="6" id="KW-0862">Zinc</keyword>
<evidence type="ECO:0000256" key="1">
    <source>
        <dbReference type="ARBA" id="ARBA00001947"/>
    </source>
</evidence>
<dbReference type="GO" id="GO:0005829">
    <property type="term" value="C:cytosol"/>
    <property type="evidence" value="ECO:0007669"/>
    <property type="project" value="TreeGrafter"/>
</dbReference>
<feature type="domain" description="Adenosine deaminase" evidence="7">
    <location>
        <begin position="7"/>
        <end position="111"/>
    </location>
</feature>
<dbReference type="SUPFAM" id="SSF51556">
    <property type="entry name" value="Metallo-dependent hydrolases"/>
    <property type="match status" value="1"/>
</dbReference>
<reference evidence="8 9" key="1">
    <citation type="submission" date="2016-01" db="EMBL/GenBank/DDBJ databases">
        <title>The new phylogeny of the genus Mycobacterium.</title>
        <authorList>
            <person name="Tarcisio F."/>
            <person name="Conor M."/>
            <person name="Antonella G."/>
            <person name="Elisabetta G."/>
            <person name="Giulia F.S."/>
            <person name="Sara T."/>
            <person name="Anna F."/>
            <person name="Clotilde B."/>
            <person name="Roberto B."/>
            <person name="Veronica D.S."/>
            <person name="Fabio R."/>
            <person name="Monica P."/>
            <person name="Olivier J."/>
            <person name="Enrico T."/>
            <person name="Nicola S."/>
        </authorList>
    </citation>
    <scope>NUCLEOTIDE SEQUENCE [LARGE SCALE GENOMIC DNA]</scope>
    <source>
        <strain evidence="8 9">DSM 43505</strain>
    </source>
</reference>
<keyword evidence="5" id="KW-0378">Hydrolase</keyword>
<comment type="cofactor">
    <cofactor evidence="1">
        <name>Zn(2+)</name>
        <dbReference type="ChEBI" id="CHEBI:29105"/>
    </cofactor>
</comment>
<evidence type="ECO:0000256" key="3">
    <source>
        <dbReference type="ARBA" id="ARBA00012784"/>
    </source>
</evidence>
<dbReference type="InterPro" id="IPR006330">
    <property type="entry name" value="Ado/ade_deaminase"/>
</dbReference>
<dbReference type="Gene3D" id="3.20.20.140">
    <property type="entry name" value="Metal-dependent hydrolases"/>
    <property type="match status" value="1"/>
</dbReference>
<dbReference type="STRING" id="1777.AWC07_00135"/>
<keyword evidence="4" id="KW-0479">Metal-binding</keyword>
<dbReference type="GO" id="GO:0046103">
    <property type="term" value="P:inosine biosynthetic process"/>
    <property type="evidence" value="ECO:0007669"/>
    <property type="project" value="TreeGrafter"/>
</dbReference>
<dbReference type="PANTHER" id="PTHR11409">
    <property type="entry name" value="ADENOSINE DEAMINASE"/>
    <property type="match status" value="1"/>
</dbReference>
<dbReference type="GO" id="GO:0004000">
    <property type="term" value="F:adenosine deaminase activity"/>
    <property type="evidence" value="ECO:0007669"/>
    <property type="project" value="UniProtKB-ARBA"/>
</dbReference>
<name>A0A1X1VU51_MYCGS</name>
<evidence type="ECO:0000259" key="7">
    <source>
        <dbReference type="Pfam" id="PF00962"/>
    </source>
</evidence>
<dbReference type="EC" id="3.5.4.4" evidence="3"/>
<organism evidence="8 9">
    <name type="scientific">Mycobacterium gastri</name>
    <dbReference type="NCBI Taxonomy" id="1777"/>
    <lineage>
        <taxon>Bacteria</taxon>
        <taxon>Bacillati</taxon>
        <taxon>Actinomycetota</taxon>
        <taxon>Actinomycetes</taxon>
        <taxon>Mycobacteriales</taxon>
        <taxon>Mycobacteriaceae</taxon>
        <taxon>Mycobacterium</taxon>
    </lineage>
</organism>
<evidence type="ECO:0000313" key="8">
    <source>
        <dbReference type="EMBL" id="ORV72538.1"/>
    </source>
</evidence>
<evidence type="ECO:0000313" key="9">
    <source>
        <dbReference type="Proteomes" id="UP000193738"/>
    </source>
</evidence>
<accession>A0A1X1VU51</accession>
<comment type="similarity">
    <text evidence="2">Belongs to the metallo-dependent hydrolases superfamily. Adenosine and AMP deaminases family.</text>
</comment>
<evidence type="ECO:0000256" key="5">
    <source>
        <dbReference type="ARBA" id="ARBA00022801"/>
    </source>
</evidence>
<dbReference type="RefSeq" id="WP_139829596.1">
    <property type="nucleotide sequence ID" value="NZ_LQOX01000078.1"/>
</dbReference>
<sequence>MAMRAEIGHGVDLTLEDDPSGLLAEMAKRKVLVEILFNSNAETLGVTGAQHPFMTYRYADVPVALGTDDEGVSRSNMTAQFQHAASDYHLRYPDLKQLARQSLEYAFLPGKGLWARLSTGQPVTACAGDRLGGDSISQSCSTYLEANERAREQWRLESAYIGFESGYLRHTQRT</sequence>
<protein>
    <recommendedName>
        <fullName evidence="3">adenosine deaminase</fullName>
        <ecNumber evidence="3">3.5.4.4</ecNumber>
    </recommendedName>
</protein>
<comment type="caution">
    <text evidence="8">The sequence shown here is derived from an EMBL/GenBank/DDBJ whole genome shotgun (WGS) entry which is preliminary data.</text>
</comment>
<evidence type="ECO:0000256" key="4">
    <source>
        <dbReference type="ARBA" id="ARBA00022723"/>
    </source>
</evidence>
<dbReference type="Proteomes" id="UP000193738">
    <property type="component" value="Unassembled WGS sequence"/>
</dbReference>
<dbReference type="GO" id="GO:0043103">
    <property type="term" value="P:hypoxanthine salvage"/>
    <property type="evidence" value="ECO:0007669"/>
    <property type="project" value="TreeGrafter"/>
</dbReference>
<gene>
    <name evidence="8" type="ORF">AWC07_00135</name>
</gene>
<dbReference type="Pfam" id="PF00962">
    <property type="entry name" value="A_deaminase"/>
    <property type="match status" value="1"/>
</dbReference>
<dbReference type="AlphaFoldDB" id="A0A1X1VU51"/>
<evidence type="ECO:0000256" key="2">
    <source>
        <dbReference type="ARBA" id="ARBA00006676"/>
    </source>
</evidence>
<dbReference type="PANTHER" id="PTHR11409:SF43">
    <property type="entry name" value="ADENOSINE DEAMINASE"/>
    <property type="match status" value="1"/>
</dbReference>
<keyword evidence="9" id="KW-1185">Reference proteome</keyword>
<dbReference type="InterPro" id="IPR032466">
    <property type="entry name" value="Metal_Hydrolase"/>
</dbReference>
<dbReference type="InterPro" id="IPR001365">
    <property type="entry name" value="A_deaminase_dom"/>
</dbReference>
<dbReference type="EMBL" id="LQOX01000078">
    <property type="protein sequence ID" value="ORV72538.1"/>
    <property type="molecule type" value="Genomic_DNA"/>
</dbReference>
<proteinExistence type="inferred from homology"/>
<dbReference type="GO" id="GO:0046872">
    <property type="term" value="F:metal ion binding"/>
    <property type="evidence" value="ECO:0007669"/>
    <property type="project" value="UniProtKB-KW"/>
</dbReference>
<dbReference type="GO" id="GO:0006154">
    <property type="term" value="P:adenosine catabolic process"/>
    <property type="evidence" value="ECO:0007669"/>
    <property type="project" value="TreeGrafter"/>
</dbReference>